<protein>
    <recommendedName>
        <fullName evidence="4">ABC transporter permease</fullName>
    </recommendedName>
</protein>
<dbReference type="EMBL" id="JBHTLU010000013">
    <property type="protein sequence ID" value="MFD1220455.1"/>
    <property type="molecule type" value="Genomic_DNA"/>
</dbReference>
<evidence type="ECO:0000313" key="2">
    <source>
        <dbReference type="EMBL" id="MFD1220455.1"/>
    </source>
</evidence>
<accession>A0ABW3ULK0</accession>
<sequence>MLHKGLWFQNYKQSKYILWAIWLTVVLSGVQFYNHAGNVASHLQFYMEIGRNYQDEYQYNFYANVEMISAIQLLLCIGLAAVLVGLGRTNQTLELAYAMPVKREHIFLTKWLLGVVHIIGATTAGFLIQLAIIHTTVLSTFLPDRLMGIYYLHQLFTLCAVFSLSLWIGFVGGNVISQIAFCIILPLVPYDLYGCMKGLVSMHYFAMGIMNTREDWLFLREMSILFEHISFPIKLLHVNSLFALANFTAGNDESYLWKVRQLYFGIHSFIVPVLVTAGSVWGMHRMARTSRNENNGKLLLNERLRPYLVAGGMVCVFLFGGTLLEGMLGNHYYGREGQHAQKYVQNLIIFYTSGAVSAAVAAFIIRKWLGGKGLPGRRRTSAS</sequence>
<evidence type="ECO:0000256" key="1">
    <source>
        <dbReference type="SAM" id="Phobius"/>
    </source>
</evidence>
<evidence type="ECO:0008006" key="4">
    <source>
        <dbReference type="Google" id="ProtNLM"/>
    </source>
</evidence>
<feature type="transmembrane region" description="Helical" evidence="1">
    <location>
        <begin position="348"/>
        <end position="369"/>
    </location>
</feature>
<feature type="transmembrane region" description="Helical" evidence="1">
    <location>
        <begin position="304"/>
        <end position="328"/>
    </location>
</feature>
<gene>
    <name evidence="2" type="ORF">ACFQ4B_10015</name>
</gene>
<keyword evidence="1" id="KW-0812">Transmembrane</keyword>
<dbReference type="Proteomes" id="UP001597180">
    <property type="component" value="Unassembled WGS sequence"/>
</dbReference>
<comment type="caution">
    <text evidence="2">The sequence shown here is derived from an EMBL/GenBank/DDBJ whole genome shotgun (WGS) entry which is preliminary data.</text>
</comment>
<feature type="transmembrane region" description="Helical" evidence="1">
    <location>
        <begin position="107"/>
        <end position="128"/>
    </location>
</feature>
<feature type="transmembrane region" description="Helical" evidence="1">
    <location>
        <begin position="175"/>
        <end position="193"/>
    </location>
</feature>
<reference evidence="3" key="1">
    <citation type="journal article" date="2019" name="Int. J. Syst. Evol. Microbiol.">
        <title>The Global Catalogue of Microorganisms (GCM) 10K type strain sequencing project: providing services to taxonomists for standard genome sequencing and annotation.</title>
        <authorList>
            <consortium name="The Broad Institute Genomics Platform"/>
            <consortium name="The Broad Institute Genome Sequencing Center for Infectious Disease"/>
            <person name="Wu L."/>
            <person name="Ma J."/>
        </authorList>
    </citation>
    <scope>NUCLEOTIDE SEQUENCE [LARGE SCALE GENOMIC DNA]</scope>
    <source>
        <strain evidence="3">CCUG 53270</strain>
    </source>
</reference>
<dbReference type="InterPro" id="IPR053046">
    <property type="entry name" value="ABC-5_transporter"/>
</dbReference>
<organism evidence="2 3">
    <name type="scientific">Paenibacillus vulneris</name>
    <dbReference type="NCBI Taxonomy" id="1133364"/>
    <lineage>
        <taxon>Bacteria</taxon>
        <taxon>Bacillati</taxon>
        <taxon>Bacillota</taxon>
        <taxon>Bacilli</taxon>
        <taxon>Bacillales</taxon>
        <taxon>Paenibacillaceae</taxon>
        <taxon>Paenibacillus</taxon>
    </lineage>
</organism>
<feature type="transmembrane region" description="Helical" evidence="1">
    <location>
        <begin position="67"/>
        <end position="86"/>
    </location>
</feature>
<keyword evidence="3" id="KW-1185">Reference proteome</keyword>
<feature type="transmembrane region" description="Helical" evidence="1">
    <location>
        <begin position="148"/>
        <end position="168"/>
    </location>
</feature>
<evidence type="ECO:0000313" key="3">
    <source>
        <dbReference type="Proteomes" id="UP001597180"/>
    </source>
</evidence>
<feature type="transmembrane region" description="Helical" evidence="1">
    <location>
        <begin position="262"/>
        <end position="283"/>
    </location>
</feature>
<proteinExistence type="predicted"/>
<dbReference type="PANTHER" id="PTHR39177">
    <property type="entry name" value="ABC TRANSPORTER PERMEASE YTRC-RELATED"/>
    <property type="match status" value="1"/>
</dbReference>
<keyword evidence="1" id="KW-0472">Membrane</keyword>
<name>A0ABW3ULK0_9BACL</name>
<dbReference type="RefSeq" id="WP_345587098.1">
    <property type="nucleotide sequence ID" value="NZ_BAABJG010000006.1"/>
</dbReference>
<keyword evidence="1" id="KW-1133">Transmembrane helix</keyword>
<dbReference type="PANTHER" id="PTHR39177:SF1">
    <property type="entry name" value="ABC TRANSPORTER PERMEASE YTRC-RELATED"/>
    <property type="match status" value="1"/>
</dbReference>
<feature type="transmembrane region" description="Helical" evidence="1">
    <location>
        <begin position="16"/>
        <end position="33"/>
    </location>
</feature>